<dbReference type="VEuPathDB" id="VectorBase:GBRI029140"/>
<dbReference type="SMART" id="SM00675">
    <property type="entry name" value="DM11"/>
    <property type="match status" value="1"/>
</dbReference>
<dbReference type="AlphaFoldDB" id="A0A1A9WR59"/>
<keyword evidence="1" id="KW-0732">Signal</keyword>
<reference evidence="2" key="2">
    <citation type="submission" date="2020-05" db="UniProtKB">
        <authorList>
            <consortium name="EnsemblMetazoa"/>
        </authorList>
    </citation>
    <scope>IDENTIFICATION</scope>
    <source>
        <strain evidence="2">IAEA</strain>
    </source>
</reference>
<sequence length="140" mass="15386">MGSLSVLIVISVVNILTINVCVDGAKSRFIPDDSDIFSTCDDHRGTNGIHDIVDTSDLKITYSDEMIAVSGSATITWDVEETDRVAVVYNHKEFSAAAETNVDVVEGRYKLVMKLQIFDAKGLPKSNEVCFEVRGEVEKI</sequence>
<reference evidence="3" key="1">
    <citation type="submission" date="2014-03" db="EMBL/GenBank/DDBJ databases">
        <authorList>
            <person name="Aksoy S."/>
            <person name="Warren W."/>
            <person name="Wilson R.K."/>
        </authorList>
    </citation>
    <scope>NUCLEOTIDE SEQUENCE [LARGE SCALE GENOMIC DNA]</scope>
    <source>
        <strain evidence="3">IAEA</strain>
    </source>
</reference>
<evidence type="ECO:0000256" key="1">
    <source>
        <dbReference type="SAM" id="SignalP"/>
    </source>
</evidence>
<dbReference type="InterPro" id="IPR006601">
    <property type="entry name" value="Uncharacterised_DM11_DROME"/>
</dbReference>
<keyword evidence="3" id="KW-1185">Reference proteome</keyword>
<evidence type="ECO:0000313" key="2">
    <source>
        <dbReference type="EnsemblMetazoa" id="GBRI029140-PA"/>
    </source>
</evidence>
<name>A0A1A9WR59_9MUSC</name>
<evidence type="ECO:0000313" key="3">
    <source>
        <dbReference type="Proteomes" id="UP000091820"/>
    </source>
</evidence>
<dbReference type="EnsemblMetazoa" id="GBRI029140-RA">
    <property type="protein sequence ID" value="GBRI029140-PA"/>
    <property type="gene ID" value="GBRI029140"/>
</dbReference>
<organism evidence="2 3">
    <name type="scientific">Glossina brevipalpis</name>
    <dbReference type="NCBI Taxonomy" id="37001"/>
    <lineage>
        <taxon>Eukaryota</taxon>
        <taxon>Metazoa</taxon>
        <taxon>Ecdysozoa</taxon>
        <taxon>Arthropoda</taxon>
        <taxon>Hexapoda</taxon>
        <taxon>Insecta</taxon>
        <taxon>Pterygota</taxon>
        <taxon>Neoptera</taxon>
        <taxon>Endopterygota</taxon>
        <taxon>Diptera</taxon>
        <taxon>Brachycera</taxon>
        <taxon>Muscomorpha</taxon>
        <taxon>Hippoboscoidea</taxon>
        <taxon>Glossinidae</taxon>
        <taxon>Glossina</taxon>
    </lineage>
</organism>
<accession>A0A1A9WR59</accession>
<feature type="signal peptide" evidence="1">
    <location>
        <begin position="1"/>
        <end position="27"/>
    </location>
</feature>
<feature type="chain" id="PRO_5008400612" evidence="1">
    <location>
        <begin position="28"/>
        <end position="140"/>
    </location>
</feature>
<protein>
    <submittedName>
        <fullName evidence="2">Uncharacterized protein</fullName>
    </submittedName>
</protein>
<dbReference type="Proteomes" id="UP000091820">
    <property type="component" value="Unassembled WGS sequence"/>
</dbReference>
<proteinExistence type="predicted"/>